<sequence>MSRTLWPAFTSHTDSQRNSRHNQFQTPIPASVVHRIAHTMSAQPTNTTDAKEFGGKQITPEVTWAQRSSKTEAEKNHIFLSINVVDVDPKKIKLDIQPTKLTFSGYSESKKAEYAVSLEFYDEIEPSASKINHSPRAVEMVLQKKELKEEYWPRLLKDTKKVHFLKTDFDKVSAKPRQDSLLSASALAFEPEPPTSFFQYKPSRPPSPAPALTSFLQNSNVTHYAGVVACWFTILTFAFCTQWVDEDEQDAVADDDDYMSRMGGGMGGMGGDGGFSGIDFSKLGGMGGAGMGGEDDEEGDDDDDMPELEGEDDAKEGAAGAADKDKKIEEVE</sequence>
<dbReference type="EMBL" id="LFZO01000265">
    <property type="protein sequence ID" value="KXT10363.1"/>
    <property type="molecule type" value="Genomic_DNA"/>
</dbReference>
<dbReference type="FunFam" id="2.60.40.790:FF:000013">
    <property type="entry name" value="Very-long-chain (3R)-3-hydroxyacyl-CoA dehydratase"/>
    <property type="match status" value="1"/>
</dbReference>
<dbReference type="Proteomes" id="UP000073492">
    <property type="component" value="Unassembled WGS sequence"/>
</dbReference>
<feature type="region of interest" description="Disordered" evidence="2">
    <location>
        <begin position="1"/>
        <end position="22"/>
    </location>
</feature>
<dbReference type="GO" id="GO:0051879">
    <property type="term" value="F:Hsp90 protein binding"/>
    <property type="evidence" value="ECO:0007669"/>
    <property type="project" value="InterPro"/>
</dbReference>
<dbReference type="GO" id="GO:0051131">
    <property type="term" value="P:chaperone-mediated protein complex assembly"/>
    <property type="evidence" value="ECO:0007669"/>
    <property type="project" value="TreeGrafter"/>
</dbReference>
<dbReference type="CDD" id="cd06465">
    <property type="entry name" value="p23_hB-ind1_like"/>
    <property type="match status" value="1"/>
</dbReference>
<feature type="domain" description="CS" evidence="3">
    <location>
        <begin position="57"/>
        <end position="156"/>
    </location>
</feature>
<evidence type="ECO:0000313" key="5">
    <source>
        <dbReference type="Proteomes" id="UP000073492"/>
    </source>
</evidence>
<dbReference type="OrthoDB" id="1564555at2759"/>
<dbReference type="PANTHER" id="PTHR22932">
    <property type="entry name" value="TELOMERASE-BINDING PROTEIN P23 HSP90 CO-CHAPERONE"/>
    <property type="match status" value="1"/>
</dbReference>
<dbReference type="InterPro" id="IPR007052">
    <property type="entry name" value="CS_dom"/>
</dbReference>
<protein>
    <recommendedName>
        <fullName evidence="3">CS domain-containing protein</fullName>
    </recommendedName>
</protein>
<dbReference type="PANTHER" id="PTHR22932:SF1">
    <property type="entry name" value="CO-CHAPERONE PROTEIN DAF-41"/>
    <property type="match status" value="1"/>
</dbReference>
<evidence type="ECO:0000313" key="4">
    <source>
        <dbReference type="EMBL" id="KXT10363.1"/>
    </source>
</evidence>
<evidence type="ECO:0000256" key="1">
    <source>
        <dbReference type="ARBA" id="ARBA00025733"/>
    </source>
</evidence>
<dbReference type="GO" id="GO:0005634">
    <property type="term" value="C:nucleus"/>
    <property type="evidence" value="ECO:0007669"/>
    <property type="project" value="TreeGrafter"/>
</dbReference>
<comment type="similarity">
    <text evidence="1">Belongs to the p23/wos2 family.</text>
</comment>
<dbReference type="Pfam" id="PF04969">
    <property type="entry name" value="CS"/>
    <property type="match status" value="1"/>
</dbReference>
<dbReference type="GO" id="GO:0051087">
    <property type="term" value="F:protein-folding chaperone binding"/>
    <property type="evidence" value="ECO:0007669"/>
    <property type="project" value="TreeGrafter"/>
</dbReference>
<keyword evidence="5" id="KW-1185">Reference proteome</keyword>
<accession>A0A139I6H6</accession>
<reference evidence="4 5" key="1">
    <citation type="submission" date="2015-07" db="EMBL/GenBank/DDBJ databases">
        <title>Comparative genomics of the Sigatoka disease complex on banana suggests a link between parallel evolutionary changes in Pseudocercospora fijiensis and Pseudocercospora eumusae and increased virulence on the banana host.</title>
        <authorList>
            <person name="Chang T.-C."/>
            <person name="Salvucci A."/>
            <person name="Crous P.W."/>
            <person name="Stergiopoulos I."/>
        </authorList>
    </citation>
    <scope>NUCLEOTIDE SEQUENCE [LARGE SCALE GENOMIC DNA]</scope>
    <source>
        <strain evidence="4 5">CBS 116634</strain>
    </source>
</reference>
<feature type="region of interest" description="Disordered" evidence="2">
    <location>
        <begin position="284"/>
        <end position="332"/>
    </location>
</feature>
<dbReference type="GO" id="GO:0005829">
    <property type="term" value="C:cytosol"/>
    <property type="evidence" value="ECO:0007669"/>
    <property type="project" value="TreeGrafter"/>
</dbReference>
<proteinExistence type="inferred from homology"/>
<dbReference type="AlphaFoldDB" id="A0A139I6H6"/>
<dbReference type="SUPFAM" id="SSF49764">
    <property type="entry name" value="HSP20-like chaperones"/>
    <property type="match status" value="1"/>
</dbReference>
<dbReference type="EMBL" id="LFZO01000265">
    <property type="protein sequence ID" value="KXT10366.1"/>
    <property type="molecule type" value="Genomic_DNA"/>
</dbReference>
<evidence type="ECO:0000256" key="2">
    <source>
        <dbReference type="SAM" id="MobiDB-lite"/>
    </source>
</evidence>
<dbReference type="GO" id="GO:0006457">
    <property type="term" value="P:protein folding"/>
    <property type="evidence" value="ECO:0007669"/>
    <property type="project" value="TreeGrafter"/>
</dbReference>
<dbReference type="InterPro" id="IPR045250">
    <property type="entry name" value="p23-like"/>
</dbReference>
<evidence type="ECO:0000259" key="3">
    <source>
        <dbReference type="PROSITE" id="PS51203"/>
    </source>
</evidence>
<dbReference type="Gene3D" id="2.60.40.790">
    <property type="match status" value="1"/>
</dbReference>
<gene>
    <name evidence="4" type="ORF">AC579_9151</name>
</gene>
<dbReference type="PROSITE" id="PS51203">
    <property type="entry name" value="CS"/>
    <property type="match status" value="1"/>
</dbReference>
<feature type="compositionally biased region" description="Acidic residues" evidence="2">
    <location>
        <begin position="293"/>
        <end position="314"/>
    </location>
</feature>
<comment type="caution">
    <text evidence="4">The sequence shown here is derived from an EMBL/GenBank/DDBJ whole genome shotgun (WGS) entry which is preliminary data.</text>
</comment>
<dbReference type="InterPro" id="IPR008978">
    <property type="entry name" value="HSP20-like_chaperone"/>
</dbReference>
<organism evidence="4 5">
    <name type="scientific">Pseudocercospora musae</name>
    <dbReference type="NCBI Taxonomy" id="113226"/>
    <lineage>
        <taxon>Eukaryota</taxon>
        <taxon>Fungi</taxon>
        <taxon>Dikarya</taxon>
        <taxon>Ascomycota</taxon>
        <taxon>Pezizomycotina</taxon>
        <taxon>Dothideomycetes</taxon>
        <taxon>Dothideomycetidae</taxon>
        <taxon>Mycosphaerellales</taxon>
        <taxon>Mycosphaerellaceae</taxon>
        <taxon>Pseudocercospora</taxon>
    </lineage>
</organism>
<feature type="compositionally biased region" description="Basic and acidic residues" evidence="2">
    <location>
        <begin position="322"/>
        <end position="332"/>
    </location>
</feature>
<name>A0A139I6H6_9PEZI</name>